<dbReference type="Ensembl" id="ENSGMOT00000050688.1">
    <property type="protein sequence ID" value="ENSGMOP00000062047.1"/>
    <property type="gene ID" value="ENSGMOG00000028778.1"/>
</dbReference>
<evidence type="ECO:0000256" key="9">
    <source>
        <dbReference type="RuleBase" id="RU000630"/>
    </source>
</evidence>
<evidence type="ECO:0000259" key="13">
    <source>
        <dbReference type="SMART" id="SM01089"/>
    </source>
</evidence>
<feature type="domain" description="Connexin N-terminal" evidence="12">
    <location>
        <begin position="153"/>
        <end position="186"/>
    </location>
</feature>
<evidence type="ECO:0000313" key="15">
    <source>
        <dbReference type="Proteomes" id="UP000694546"/>
    </source>
</evidence>
<keyword evidence="3" id="KW-1003">Cell membrane</keyword>
<dbReference type="Gene3D" id="1.20.1440.80">
    <property type="entry name" value="Gap junction channel protein cysteine-rich domain"/>
    <property type="match status" value="1"/>
</dbReference>
<evidence type="ECO:0000259" key="12">
    <source>
        <dbReference type="SMART" id="SM00037"/>
    </source>
</evidence>
<comment type="subcellular location">
    <subcellularLocation>
        <location evidence="1">Cell junction</location>
        <location evidence="1">Gap junction</location>
    </subcellularLocation>
    <subcellularLocation>
        <location evidence="2 9">Cell membrane</location>
        <topology evidence="2 9">Multi-pass membrane protein</topology>
    </subcellularLocation>
</comment>
<dbReference type="OrthoDB" id="9939271at2759"/>
<dbReference type="GO" id="GO:0005922">
    <property type="term" value="C:connexin complex"/>
    <property type="evidence" value="ECO:0007669"/>
    <property type="project" value="InterPro"/>
</dbReference>
<organism evidence="14 15">
    <name type="scientific">Gadus morhua</name>
    <name type="common">Atlantic cod</name>
    <dbReference type="NCBI Taxonomy" id="8049"/>
    <lineage>
        <taxon>Eukaryota</taxon>
        <taxon>Metazoa</taxon>
        <taxon>Chordata</taxon>
        <taxon>Craniata</taxon>
        <taxon>Vertebrata</taxon>
        <taxon>Euteleostomi</taxon>
        <taxon>Actinopterygii</taxon>
        <taxon>Neopterygii</taxon>
        <taxon>Teleostei</taxon>
        <taxon>Neoteleostei</taxon>
        <taxon>Acanthomorphata</taxon>
        <taxon>Zeiogadaria</taxon>
        <taxon>Gadariae</taxon>
        <taxon>Gadiformes</taxon>
        <taxon>Gadoidei</taxon>
        <taxon>Gadidae</taxon>
        <taxon>Gadus</taxon>
    </lineage>
</organism>
<evidence type="ECO:0000256" key="5">
    <source>
        <dbReference type="ARBA" id="ARBA00022868"/>
    </source>
</evidence>
<evidence type="ECO:0000256" key="10">
    <source>
        <dbReference type="SAM" id="MobiDB-lite"/>
    </source>
</evidence>
<evidence type="ECO:0000256" key="1">
    <source>
        <dbReference type="ARBA" id="ARBA00004610"/>
    </source>
</evidence>
<dbReference type="SMART" id="SM00037">
    <property type="entry name" value="CNX"/>
    <property type="match status" value="1"/>
</dbReference>
<keyword evidence="15" id="KW-1185">Reference proteome</keyword>
<dbReference type="PRINTS" id="PR00206">
    <property type="entry name" value="CONNEXIN"/>
</dbReference>
<proteinExistence type="inferred from homology"/>
<comment type="subunit">
    <text evidence="9">A connexon is composed of a hexamer of connexins.</text>
</comment>
<dbReference type="GO" id="GO:0005243">
    <property type="term" value="F:gap junction channel activity"/>
    <property type="evidence" value="ECO:0007669"/>
    <property type="project" value="TreeGrafter"/>
</dbReference>
<evidence type="ECO:0000256" key="3">
    <source>
        <dbReference type="ARBA" id="ARBA00022475"/>
    </source>
</evidence>
<keyword evidence="7 11" id="KW-1133">Transmembrane helix</keyword>
<evidence type="ECO:0000256" key="6">
    <source>
        <dbReference type="ARBA" id="ARBA00022949"/>
    </source>
</evidence>
<comment type="function">
    <text evidence="9">One gap junction consists of a cluster of closely packed pairs of transmembrane channels, the connexons, through which materials of low MW diffuse from one cell to a neighboring cell.</text>
</comment>
<dbReference type="GeneTree" id="ENSGT01150000286954"/>
<protein>
    <recommendedName>
        <fullName evidence="9">Gap junction protein</fullName>
    </recommendedName>
</protein>
<comment type="similarity">
    <text evidence="9">Belongs to the connexin family.</text>
</comment>
<dbReference type="InterPro" id="IPR019570">
    <property type="entry name" value="Connexin_CCC"/>
</dbReference>
<keyword evidence="5 9" id="KW-0303">Gap junction</keyword>
<dbReference type="PROSITE" id="PS00407">
    <property type="entry name" value="CONNEXINS_1"/>
    <property type="match status" value="1"/>
</dbReference>
<dbReference type="AlphaFoldDB" id="A0A8C5CIP3"/>
<feature type="transmembrane region" description="Helical" evidence="11">
    <location>
        <begin position="188"/>
        <end position="210"/>
    </location>
</feature>
<dbReference type="SMART" id="SM01089">
    <property type="entry name" value="Connexin_CCC"/>
    <property type="match status" value="1"/>
</dbReference>
<name>A0A8C5CIP3_GADMO</name>
<keyword evidence="4 9" id="KW-0812">Transmembrane</keyword>
<dbReference type="OMA" id="EVVFMTG"/>
<reference evidence="14" key="2">
    <citation type="submission" date="2025-09" db="UniProtKB">
        <authorList>
            <consortium name="Ensembl"/>
        </authorList>
    </citation>
    <scope>IDENTIFICATION</scope>
</reference>
<reference evidence="14" key="1">
    <citation type="submission" date="2025-08" db="UniProtKB">
        <authorList>
            <consortium name="Ensembl"/>
        </authorList>
    </citation>
    <scope>IDENTIFICATION</scope>
</reference>
<gene>
    <name evidence="14" type="primary">GJA9</name>
</gene>
<keyword evidence="6" id="KW-0965">Cell junction</keyword>
<dbReference type="GO" id="GO:0007267">
    <property type="term" value="P:cell-cell signaling"/>
    <property type="evidence" value="ECO:0007669"/>
    <property type="project" value="TreeGrafter"/>
</dbReference>
<dbReference type="InterPro" id="IPR000500">
    <property type="entry name" value="Connexin"/>
</dbReference>
<evidence type="ECO:0000256" key="2">
    <source>
        <dbReference type="ARBA" id="ARBA00004651"/>
    </source>
</evidence>
<dbReference type="InterPro" id="IPR038359">
    <property type="entry name" value="Connexin_N_sf"/>
</dbReference>
<accession>A0A8C5CIP3</accession>
<evidence type="ECO:0000313" key="14">
    <source>
        <dbReference type="Ensembl" id="ENSGMOP00000062047.1"/>
    </source>
</evidence>
<sequence length="591" mass="64025">MKSVPAGVGVLQRACCRPEASRRSHAAELEESMAAVRVELAGLLLAAAVLRLWRRATGGGSPGPGDADSSRPVLFISNLWGARHGCMTRADVHHRQSVAGAQSHSHGRVKMGDWNFLGGILEEVHIHSTTVGKIWLTILFIFRMLVLGVAAEDVWNDEQSAFVCNTEQPGCRSVCYDRAFPISLIRYWVLQVIFVSAPSLVYMGHALYRLRALEKVRQRRKALLRRQLELLDAAAASAAARRRAERQVKQVEQGRLNKAPLRGALLRTYVAHVFTRSAVEVGFMAGQYLLYGARLRPLYRCERAPCPNAVDCYVSRPTEKSVFMAFMQAIAGVSLLLNLLEILHLGYKKLRKVFSYGPRPPGGADRLLDGPHPDARYRGSSLGWGGGARAARKTTVASAPSDYDLLLERARCGSTCLLHPPLPPGGAVLGDPECPGCGPAERELSPSPPGSHRLPQEGGGEEEDRDTSDADLPALCSPKRCRWAGPAPPGCAPPGCAPRRQWNRCSTVMESRSSDTDSYGDATALAGGGGGPPGVWTRAKADRKRPSPRPSSPESQEDSSEGTRHSPRPPSSNCKTSMGSCSSSRRPDLQI</sequence>
<feature type="transmembrane region" description="Helical" evidence="11">
    <location>
        <begin position="323"/>
        <end position="343"/>
    </location>
</feature>
<evidence type="ECO:0000256" key="11">
    <source>
        <dbReference type="SAM" id="Phobius"/>
    </source>
</evidence>
<feature type="compositionally biased region" description="Polar residues" evidence="10">
    <location>
        <begin position="571"/>
        <end position="584"/>
    </location>
</feature>
<keyword evidence="8 11" id="KW-0472">Membrane</keyword>
<evidence type="ECO:0000256" key="8">
    <source>
        <dbReference type="ARBA" id="ARBA00023136"/>
    </source>
</evidence>
<feature type="region of interest" description="Disordered" evidence="10">
    <location>
        <begin position="438"/>
        <end position="471"/>
    </location>
</feature>
<evidence type="ECO:0000256" key="4">
    <source>
        <dbReference type="ARBA" id="ARBA00022692"/>
    </source>
</evidence>
<dbReference type="Proteomes" id="UP000694546">
    <property type="component" value="Chromosome 6"/>
</dbReference>
<dbReference type="PANTHER" id="PTHR11984">
    <property type="entry name" value="CONNEXIN"/>
    <property type="match status" value="1"/>
</dbReference>
<dbReference type="InterPro" id="IPR013092">
    <property type="entry name" value="Connexin_N"/>
</dbReference>
<feature type="domain" description="Connexin cysteine-rich" evidence="13">
    <location>
        <begin position="279"/>
        <end position="345"/>
    </location>
</feature>
<dbReference type="Pfam" id="PF00029">
    <property type="entry name" value="Connexin"/>
    <property type="match status" value="1"/>
</dbReference>
<feature type="region of interest" description="Disordered" evidence="10">
    <location>
        <begin position="506"/>
        <end position="591"/>
    </location>
</feature>
<evidence type="ECO:0000256" key="7">
    <source>
        <dbReference type="ARBA" id="ARBA00022989"/>
    </source>
</evidence>
<dbReference type="PROSITE" id="PS00408">
    <property type="entry name" value="CONNEXINS_2"/>
    <property type="match status" value="1"/>
</dbReference>
<dbReference type="InterPro" id="IPR017990">
    <property type="entry name" value="Connexin_CS"/>
</dbReference>
<dbReference type="PANTHER" id="PTHR11984:SF60">
    <property type="entry name" value="GAP JUNCTION ALPHA-9 PROTEIN"/>
    <property type="match status" value="1"/>
</dbReference>